<evidence type="ECO:0000256" key="1">
    <source>
        <dbReference type="SAM" id="Phobius"/>
    </source>
</evidence>
<feature type="transmembrane region" description="Helical" evidence="1">
    <location>
        <begin position="69"/>
        <end position="88"/>
    </location>
</feature>
<gene>
    <name evidence="2" type="ORF">ThalV2_gp16</name>
</gene>
<protein>
    <submittedName>
        <fullName evidence="2">Uncharacterized protein</fullName>
    </submittedName>
</protein>
<organism evidence="2">
    <name type="scientific">Pleomorphic virus ThalV2</name>
    <dbReference type="NCBI Taxonomy" id="3115753"/>
    <lineage>
        <taxon>Viruses</taxon>
        <taxon>Monodnaviria</taxon>
        <taxon>Trapavirae</taxon>
        <taxon>Saleviricota</taxon>
        <taxon>Huolimaviricetes</taxon>
        <taxon>Haloruvirales</taxon>
        <taxon>Pleolipoviridae</taxon>
    </lineage>
</organism>
<sequence length="169" mass="19179">MSAKNPETKPKKKRLLPYLGLLLLILGIVLPTAIMGNVEYNIFDLFIYTEKIPSYGQKTSNLMGILESLYQIILICFFLSIIFGLLSLKFRKTVLITSFFAFLVGLFEIGFFVIFEQLLKQINHPPPFLGSSPFIFFIASAIFLIHHLRIRMPSKELDRVSGELMGGEG</sequence>
<dbReference type="EMBL" id="BK065158">
    <property type="protein sequence ID" value="DBA54684.1"/>
    <property type="molecule type" value="Genomic_DNA"/>
</dbReference>
<keyword evidence="1" id="KW-0812">Transmembrane</keyword>
<accession>A0AAT9JHB0</accession>
<reference evidence="2" key="1">
    <citation type="journal article" date="2024" name="ISME J.">
        <title>Pleomorphic viruses establish stable relationship with marine hyperthermophilic archaea.</title>
        <authorList>
            <person name="Baquero D.P."/>
            <person name="Bignon E.A."/>
            <person name="Krupovic M."/>
        </authorList>
    </citation>
    <scope>NUCLEOTIDE SEQUENCE</scope>
</reference>
<keyword evidence="1" id="KW-1133">Transmembrane helix</keyword>
<feature type="transmembrane region" description="Helical" evidence="1">
    <location>
        <begin position="95"/>
        <end position="115"/>
    </location>
</feature>
<keyword evidence="1" id="KW-0472">Membrane</keyword>
<feature type="transmembrane region" description="Helical" evidence="1">
    <location>
        <begin position="15"/>
        <end position="36"/>
    </location>
</feature>
<feature type="transmembrane region" description="Helical" evidence="1">
    <location>
        <begin position="127"/>
        <end position="145"/>
    </location>
</feature>
<evidence type="ECO:0000313" key="2">
    <source>
        <dbReference type="EMBL" id="DBA54684.1"/>
    </source>
</evidence>
<name>A0AAT9JHB0_9VIRU</name>
<proteinExistence type="predicted"/>